<proteinExistence type="predicted"/>
<dbReference type="InterPro" id="IPR014756">
    <property type="entry name" value="Ig_E-set"/>
</dbReference>
<dbReference type="PANTHER" id="PTHR34820:SF4">
    <property type="entry name" value="INNER MEMBRANE PROTEIN YEBZ"/>
    <property type="match status" value="1"/>
</dbReference>
<keyword evidence="3 6" id="KW-0732">Signal</keyword>
<evidence type="ECO:0000256" key="1">
    <source>
        <dbReference type="ARBA" id="ARBA00004196"/>
    </source>
</evidence>
<evidence type="ECO:0000256" key="4">
    <source>
        <dbReference type="ARBA" id="ARBA00023008"/>
    </source>
</evidence>
<organism evidence="8 9">
    <name type="scientific">Actinoplanes sichuanensis</name>
    <dbReference type="NCBI Taxonomy" id="512349"/>
    <lineage>
        <taxon>Bacteria</taxon>
        <taxon>Bacillati</taxon>
        <taxon>Actinomycetota</taxon>
        <taxon>Actinomycetes</taxon>
        <taxon>Micromonosporales</taxon>
        <taxon>Micromonosporaceae</taxon>
        <taxon>Actinoplanes</taxon>
    </lineage>
</organism>
<gene>
    <name evidence="8" type="ORF">ACFQ5G_06845</name>
</gene>
<dbReference type="SUPFAM" id="SSF81296">
    <property type="entry name" value="E set domains"/>
    <property type="match status" value="1"/>
</dbReference>
<evidence type="ECO:0000313" key="8">
    <source>
        <dbReference type="EMBL" id="MFD1365059.1"/>
    </source>
</evidence>
<comment type="caution">
    <text evidence="8">The sequence shown here is derived from an EMBL/GenBank/DDBJ whole genome shotgun (WGS) entry which is preliminary data.</text>
</comment>
<dbReference type="Gene3D" id="2.60.40.1220">
    <property type="match status" value="1"/>
</dbReference>
<dbReference type="EMBL" id="JBHTMK010000007">
    <property type="protein sequence ID" value="MFD1365059.1"/>
    <property type="molecule type" value="Genomic_DNA"/>
</dbReference>
<keyword evidence="4" id="KW-0186">Copper</keyword>
<reference evidence="9" key="1">
    <citation type="journal article" date="2019" name="Int. J. Syst. Evol. Microbiol.">
        <title>The Global Catalogue of Microorganisms (GCM) 10K type strain sequencing project: providing services to taxonomists for standard genome sequencing and annotation.</title>
        <authorList>
            <consortium name="The Broad Institute Genomics Platform"/>
            <consortium name="The Broad Institute Genome Sequencing Center for Infectious Disease"/>
            <person name="Wu L."/>
            <person name="Ma J."/>
        </authorList>
    </citation>
    <scope>NUCLEOTIDE SEQUENCE [LARGE SCALE GENOMIC DNA]</scope>
    <source>
        <strain evidence="9">CCM 7526</strain>
    </source>
</reference>
<name>A0ABW4A3K3_9ACTN</name>
<accession>A0ABW4A3K3</accession>
<evidence type="ECO:0000256" key="6">
    <source>
        <dbReference type="SAM" id="SignalP"/>
    </source>
</evidence>
<feature type="signal peptide" evidence="6">
    <location>
        <begin position="1"/>
        <end position="23"/>
    </location>
</feature>
<feature type="domain" description="CopC" evidence="7">
    <location>
        <begin position="24"/>
        <end position="117"/>
    </location>
</feature>
<keyword evidence="2" id="KW-0479">Metal-binding</keyword>
<keyword evidence="5" id="KW-0812">Transmembrane</keyword>
<evidence type="ECO:0000256" key="5">
    <source>
        <dbReference type="SAM" id="Phobius"/>
    </source>
</evidence>
<dbReference type="InterPro" id="IPR014755">
    <property type="entry name" value="Cu-Rt/internalin_Ig-like"/>
</dbReference>
<evidence type="ECO:0000256" key="2">
    <source>
        <dbReference type="ARBA" id="ARBA00022723"/>
    </source>
</evidence>
<keyword evidence="5" id="KW-0472">Membrane</keyword>
<evidence type="ECO:0000313" key="9">
    <source>
        <dbReference type="Proteomes" id="UP001597183"/>
    </source>
</evidence>
<evidence type="ECO:0000256" key="3">
    <source>
        <dbReference type="ARBA" id="ARBA00022729"/>
    </source>
</evidence>
<feature type="transmembrane region" description="Helical" evidence="5">
    <location>
        <begin position="144"/>
        <end position="163"/>
    </location>
</feature>
<comment type="subcellular location">
    <subcellularLocation>
        <location evidence="1">Cell envelope</location>
    </subcellularLocation>
</comment>
<dbReference type="PANTHER" id="PTHR34820">
    <property type="entry name" value="INNER MEMBRANE PROTEIN YEBZ"/>
    <property type="match status" value="1"/>
</dbReference>
<keyword evidence="9" id="KW-1185">Reference proteome</keyword>
<dbReference type="RefSeq" id="WP_317795210.1">
    <property type="nucleotide sequence ID" value="NZ_AP028461.1"/>
</dbReference>
<dbReference type="Pfam" id="PF04234">
    <property type="entry name" value="CopC"/>
    <property type="match status" value="1"/>
</dbReference>
<dbReference type="InterPro" id="IPR007348">
    <property type="entry name" value="CopC_dom"/>
</dbReference>
<sequence length="171" mass="17032">MKRLLLTVAAVLAALGPGTPAWAHARLVTADPAADTTLTAAPTAVTLGFSERLDADFTTIVVSDAARQRVPASPVTVDGARGTLTLTGALSNGVYTVAFRVVSVDGHTVHGSYPFTLADPARPAAAPAPAATVPAAARDSTGPALAVGGGGVVLAAVAVWLYLATRRPAGT</sequence>
<feature type="chain" id="PRO_5046636591" evidence="6">
    <location>
        <begin position="24"/>
        <end position="171"/>
    </location>
</feature>
<protein>
    <submittedName>
        <fullName evidence="8">Copper resistance protein CopC</fullName>
    </submittedName>
</protein>
<keyword evidence="5" id="KW-1133">Transmembrane helix</keyword>
<dbReference type="InterPro" id="IPR032694">
    <property type="entry name" value="CopC/D"/>
</dbReference>
<evidence type="ECO:0000259" key="7">
    <source>
        <dbReference type="Pfam" id="PF04234"/>
    </source>
</evidence>
<dbReference type="Proteomes" id="UP001597183">
    <property type="component" value="Unassembled WGS sequence"/>
</dbReference>